<dbReference type="GO" id="GO:0008289">
    <property type="term" value="F:lipid binding"/>
    <property type="evidence" value="ECO:0007669"/>
    <property type="project" value="InterPro"/>
</dbReference>
<dbReference type="EMBL" id="UYRT01010981">
    <property type="protein sequence ID" value="VDK50049.1"/>
    <property type="molecule type" value="Genomic_DNA"/>
</dbReference>
<feature type="chain" id="PRO_5043138631" evidence="1">
    <location>
        <begin position="19"/>
        <end position="130"/>
    </location>
</feature>
<evidence type="ECO:0000256" key="1">
    <source>
        <dbReference type="SAM" id="SignalP"/>
    </source>
</evidence>
<dbReference type="Proteomes" id="UP000271098">
    <property type="component" value="Unassembled WGS sequence"/>
</dbReference>
<proteinExistence type="predicted"/>
<dbReference type="InterPro" id="IPR032942">
    <property type="entry name" value="BPI/LBP/Plunc"/>
</dbReference>
<keyword evidence="3" id="KW-1185">Reference proteome</keyword>
<sequence>MLLLLLLQLGTLCTPLYGAEVVSTVRIRLTNKALQFFSRIGHRIADYEIRKLTFPAISLPIEGGPGTGRFNATEVNIRAFESPKFSFSFAPPNGISWNSSGGSTKIFGKWNVHYELIIPVSSLPKVHCIL</sequence>
<dbReference type="PANTHER" id="PTHR10504">
    <property type="entry name" value="BACTERICIDAL PERMEABILITY-INCREASING BPI PROTEIN-RELATED"/>
    <property type="match status" value="1"/>
</dbReference>
<dbReference type="PANTHER" id="PTHR10504:SF145">
    <property type="entry name" value="PROTEIN CBG15266"/>
    <property type="match status" value="1"/>
</dbReference>
<evidence type="ECO:0000313" key="3">
    <source>
        <dbReference type="Proteomes" id="UP000271098"/>
    </source>
</evidence>
<dbReference type="WBParaSite" id="GPUH_0000528801-mRNA-1">
    <property type="protein sequence ID" value="GPUH_0000528801-mRNA-1"/>
    <property type="gene ID" value="GPUH_0000528801"/>
</dbReference>
<dbReference type="SUPFAM" id="SSF55394">
    <property type="entry name" value="Bactericidal permeability-increasing protein, BPI"/>
    <property type="match status" value="1"/>
</dbReference>
<evidence type="ECO:0000313" key="4">
    <source>
        <dbReference type="WBParaSite" id="GPUH_0000528801-mRNA-1"/>
    </source>
</evidence>
<name>A0A183D990_9BILA</name>
<feature type="signal peptide" evidence="1">
    <location>
        <begin position="1"/>
        <end position="18"/>
    </location>
</feature>
<accession>A0A183D990</accession>
<gene>
    <name evidence="2" type="ORF">GPUH_LOCUS5283</name>
</gene>
<dbReference type="InterPro" id="IPR017943">
    <property type="entry name" value="Bactericidal_perm-incr_a/b_dom"/>
</dbReference>
<protein>
    <submittedName>
        <fullName evidence="4">Arrestin_N domain-containing protein</fullName>
    </submittedName>
</protein>
<dbReference type="Gene3D" id="3.15.10.10">
    <property type="entry name" value="Bactericidal permeability-increasing protein, domain 1"/>
    <property type="match status" value="1"/>
</dbReference>
<evidence type="ECO:0000313" key="2">
    <source>
        <dbReference type="EMBL" id="VDK50049.1"/>
    </source>
</evidence>
<dbReference type="AlphaFoldDB" id="A0A183D990"/>
<organism evidence="4">
    <name type="scientific">Gongylonema pulchrum</name>
    <dbReference type="NCBI Taxonomy" id="637853"/>
    <lineage>
        <taxon>Eukaryota</taxon>
        <taxon>Metazoa</taxon>
        <taxon>Ecdysozoa</taxon>
        <taxon>Nematoda</taxon>
        <taxon>Chromadorea</taxon>
        <taxon>Rhabditida</taxon>
        <taxon>Spirurina</taxon>
        <taxon>Spiruromorpha</taxon>
        <taxon>Spiruroidea</taxon>
        <taxon>Gongylonematidae</taxon>
        <taxon>Gongylonema</taxon>
    </lineage>
</organism>
<dbReference type="OrthoDB" id="5857016at2759"/>
<reference evidence="4" key="1">
    <citation type="submission" date="2016-06" db="UniProtKB">
        <authorList>
            <consortium name="WormBaseParasite"/>
        </authorList>
    </citation>
    <scope>IDENTIFICATION</scope>
</reference>
<dbReference type="GO" id="GO:0005615">
    <property type="term" value="C:extracellular space"/>
    <property type="evidence" value="ECO:0007669"/>
    <property type="project" value="TreeGrafter"/>
</dbReference>
<reference evidence="2 3" key="2">
    <citation type="submission" date="2018-11" db="EMBL/GenBank/DDBJ databases">
        <authorList>
            <consortium name="Pathogen Informatics"/>
        </authorList>
    </citation>
    <scope>NUCLEOTIDE SEQUENCE [LARGE SCALE GENOMIC DNA]</scope>
</reference>
<keyword evidence="1" id="KW-0732">Signal</keyword>